<evidence type="ECO:0000313" key="1">
    <source>
        <dbReference type="EMBL" id="NCI52110.1"/>
    </source>
</evidence>
<keyword evidence="2" id="KW-1185">Reference proteome</keyword>
<evidence type="ECO:0000313" key="2">
    <source>
        <dbReference type="Proteomes" id="UP000753802"/>
    </source>
</evidence>
<dbReference type="RefSeq" id="WP_161820367.1">
    <property type="nucleotide sequence ID" value="NZ_JAACJS010000015.1"/>
</dbReference>
<name>A0ABW9ZZX1_9BACT</name>
<proteinExistence type="predicted"/>
<dbReference type="Proteomes" id="UP000753802">
    <property type="component" value="Unassembled WGS sequence"/>
</dbReference>
<organism evidence="1 2">
    <name type="scientific">Sediminibacterium roseum</name>
    <dbReference type="NCBI Taxonomy" id="1978412"/>
    <lineage>
        <taxon>Bacteria</taxon>
        <taxon>Pseudomonadati</taxon>
        <taxon>Bacteroidota</taxon>
        <taxon>Chitinophagia</taxon>
        <taxon>Chitinophagales</taxon>
        <taxon>Chitinophagaceae</taxon>
        <taxon>Sediminibacterium</taxon>
    </lineage>
</organism>
<accession>A0ABW9ZZX1</accession>
<gene>
    <name evidence="1" type="ORF">GWC95_19455</name>
</gene>
<comment type="caution">
    <text evidence="1">The sequence shown here is derived from an EMBL/GenBank/DDBJ whole genome shotgun (WGS) entry which is preliminary data.</text>
</comment>
<sequence>MSLLIHNEESFIKSIQGMYGLFMSASFVKCANIQLSQQFEVLTGIKPSRNVGLVYDPMAPTDFEAGKLYTKDVISGITLSINIRAYVFRVFVMWDSVSGKIYDISDQNIDCGDLRFWFFRLEPLAYRRYLNKQDTLPFQIPDCTYKLTVTEIGVNVVMVMLVKPERAAEVKDITDLIEEFLTGFNIPSRQKENDLRLHNWRYEWNPADHSLKYMIDTGMTGYRFFENFLNFLSEVNAFDSVTID</sequence>
<protein>
    <recommendedName>
        <fullName evidence="3">DUF4384 domain-containing protein</fullName>
    </recommendedName>
</protein>
<reference evidence="1 2" key="1">
    <citation type="submission" date="2020-01" db="EMBL/GenBank/DDBJ databases">
        <title>Genome analysis.</title>
        <authorList>
            <person name="Wu S."/>
            <person name="Wang G."/>
        </authorList>
    </citation>
    <scope>NUCLEOTIDE SEQUENCE [LARGE SCALE GENOMIC DNA]</scope>
    <source>
        <strain evidence="1 2">SYL130</strain>
    </source>
</reference>
<dbReference type="EMBL" id="JAACJS010000015">
    <property type="protein sequence ID" value="NCI52110.1"/>
    <property type="molecule type" value="Genomic_DNA"/>
</dbReference>
<evidence type="ECO:0008006" key="3">
    <source>
        <dbReference type="Google" id="ProtNLM"/>
    </source>
</evidence>